<feature type="non-terminal residue" evidence="4">
    <location>
        <position position="204"/>
    </location>
</feature>
<dbReference type="OrthoDB" id="5900723at2759"/>
<accession>A0A8S9ZJ08</accession>
<proteinExistence type="predicted"/>
<keyword evidence="1" id="KW-0732">Signal</keyword>
<keyword evidence="2" id="KW-0812">Transmembrane</keyword>
<reference evidence="4" key="1">
    <citation type="journal article" date="2020" name="Ecol. Evol.">
        <title>Genome structure and content of the rice root-knot nematode (Meloidogyne graminicola).</title>
        <authorList>
            <person name="Phan N.T."/>
            <person name="Danchin E.G.J."/>
            <person name="Klopp C."/>
            <person name="Perfus-Barbeoch L."/>
            <person name="Kozlowski D.K."/>
            <person name="Koutsovoulos G.D."/>
            <person name="Lopez-Roques C."/>
            <person name="Bouchez O."/>
            <person name="Zahm M."/>
            <person name="Besnard G."/>
            <person name="Bellafiore S."/>
        </authorList>
    </citation>
    <scope>NUCLEOTIDE SEQUENCE</scope>
    <source>
        <strain evidence="4">VN-18</strain>
    </source>
</reference>
<gene>
    <name evidence="4" type="ORF">Mgra_00007287</name>
</gene>
<comment type="caution">
    <text evidence="4">The sequence shown here is derived from an EMBL/GenBank/DDBJ whole genome shotgun (WGS) entry which is preliminary data.</text>
</comment>
<organism evidence="4 5">
    <name type="scientific">Meloidogyne graminicola</name>
    <dbReference type="NCBI Taxonomy" id="189291"/>
    <lineage>
        <taxon>Eukaryota</taxon>
        <taxon>Metazoa</taxon>
        <taxon>Ecdysozoa</taxon>
        <taxon>Nematoda</taxon>
        <taxon>Chromadorea</taxon>
        <taxon>Rhabditida</taxon>
        <taxon>Tylenchina</taxon>
        <taxon>Tylenchomorpha</taxon>
        <taxon>Tylenchoidea</taxon>
        <taxon>Meloidogynidae</taxon>
        <taxon>Meloidogyninae</taxon>
        <taxon>Meloidogyne</taxon>
    </lineage>
</organism>
<protein>
    <recommendedName>
        <fullName evidence="3">Insulin-like domain-containing protein</fullName>
    </recommendedName>
</protein>
<name>A0A8S9ZJ08_9BILA</name>
<sequence length="204" mass="23947">MKQNFNYSSNKPSKNNFLYIHPTKLLFSPLLTFVFILTCLLLININNIEATKKRLCGKRLTSELWRVCTKQGAKGPCIHATKKRLCGKRLTSELWRVCTKQGAKGPCIHGVEKRKETTQKKIFFKQQQSLNKLNLWNIRYKIIKKSLSDKLIINDNNYLLKKRQDLNIILERNKRKGIVDQCCKGEGCDEALQRRRRKEIRKIK</sequence>
<dbReference type="Gene3D" id="1.10.100.10">
    <property type="entry name" value="Insulin-like"/>
    <property type="match status" value="1"/>
</dbReference>
<dbReference type="Pfam" id="PF00049">
    <property type="entry name" value="Insulin"/>
    <property type="match status" value="1"/>
</dbReference>
<evidence type="ECO:0000256" key="1">
    <source>
        <dbReference type="ARBA" id="ARBA00022729"/>
    </source>
</evidence>
<feature type="transmembrane region" description="Helical" evidence="2">
    <location>
        <begin position="25"/>
        <end position="45"/>
    </location>
</feature>
<dbReference type="AlphaFoldDB" id="A0A8S9ZJ08"/>
<evidence type="ECO:0000259" key="3">
    <source>
        <dbReference type="Pfam" id="PF00049"/>
    </source>
</evidence>
<dbReference type="EMBL" id="JABEBT010000079">
    <property type="protein sequence ID" value="KAF7633309.1"/>
    <property type="molecule type" value="Genomic_DNA"/>
</dbReference>
<feature type="domain" description="Insulin-like" evidence="3">
    <location>
        <begin position="84"/>
        <end position="188"/>
    </location>
</feature>
<dbReference type="GO" id="GO:0005179">
    <property type="term" value="F:hormone activity"/>
    <property type="evidence" value="ECO:0007669"/>
    <property type="project" value="InterPro"/>
</dbReference>
<dbReference type="GO" id="GO:0005576">
    <property type="term" value="C:extracellular region"/>
    <property type="evidence" value="ECO:0007669"/>
    <property type="project" value="InterPro"/>
</dbReference>
<evidence type="ECO:0000256" key="2">
    <source>
        <dbReference type="SAM" id="Phobius"/>
    </source>
</evidence>
<dbReference type="SUPFAM" id="SSF56994">
    <property type="entry name" value="Insulin-like"/>
    <property type="match status" value="1"/>
</dbReference>
<keyword evidence="2" id="KW-0472">Membrane</keyword>
<dbReference type="InterPro" id="IPR016179">
    <property type="entry name" value="Insulin-like"/>
</dbReference>
<dbReference type="InterPro" id="IPR036438">
    <property type="entry name" value="Insulin-like_sf"/>
</dbReference>
<evidence type="ECO:0000313" key="5">
    <source>
        <dbReference type="Proteomes" id="UP000605970"/>
    </source>
</evidence>
<keyword evidence="5" id="KW-1185">Reference proteome</keyword>
<keyword evidence="2" id="KW-1133">Transmembrane helix</keyword>
<dbReference type="Proteomes" id="UP000605970">
    <property type="component" value="Unassembled WGS sequence"/>
</dbReference>
<evidence type="ECO:0000313" key="4">
    <source>
        <dbReference type="EMBL" id="KAF7633309.1"/>
    </source>
</evidence>